<dbReference type="InterPro" id="IPR011437">
    <property type="entry name" value="DUF1540"/>
</dbReference>
<keyword evidence="3" id="KW-1185">Reference proteome</keyword>
<proteinExistence type="predicted"/>
<dbReference type="RefSeq" id="WP_034421264.1">
    <property type="nucleotide sequence ID" value="NZ_CP045798.1"/>
</dbReference>
<dbReference type="OrthoDB" id="1684758at2"/>
<evidence type="ECO:0000259" key="1">
    <source>
        <dbReference type="Pfam" id="PF07561"/>
    </source>
</evidence>
<feature type="domain" description="DUF1540" evidence="1">
    <location>
        <begin position="18"/>
        <end position="60"/>
    </location>
</feature>
<organism evidence="2 3">
    <name type="scientific">Thermanaerosceptrum fracticalcis</name>
    <dbReference type="NCBI Taxonomy" id="1712410"/>
    <lineage>
        <taxon>Bacteria</taxon>
        <taxon>Bacillati</taxon>
        <taxon>Bacillota</taxon>
        <taxon>Clostridia</taxon>
        <taxon>Eubacteriales</taxon>
        <taxon>Peptococcaceae</taxon>
        <taxon>Thermanaerosceptrum</taxon>
    </lineage>
</organism>
<reference evidence="2 3" key="1">
    <citation type="journal article" date="2019" name="Front. Microbiol.">
        <title>Thermoanaerosceptrum fracticalcis gen. nov. sp. nov., a Novel Fumarate-Fermenting Microorganism From a Deep Fractured Carbonate Aquifer of the US Great Basin.</title>
        <authorList>
            <person name="Hamilton-Brehm S.D."/>
            <person name="Stewart L.E."/>
            <person name="Zavarin M."/>
            <person name="Caldwell M."/>
            <person name="Lawson P.A."/>
            <person name="Onstott T.C."/>
            <person name="Grzymski J."/>
            <person name="Neveux I."/>
            <person name="Lollar B.S."/>
            <person name="Russell C.E."/>
            <person name="Moser D.P."/>
        </authorList>
    </citation>
    <scope>NUCLEOTIDE SEQUENCE [LARGE SCALE GENOMIC DNA]</scope>
    <source>
        <strain evidence="2 3">DRI-13</strain>
    </source>
</reference>
<name>A0A7G6E5K4_THEFR</name>
<accession>A0A7G6E5K4</accession>
<dbReference type="KEGG" id="tfr:BR63_14305"/>
<evidence type="ECO:0000313" key="2">
    <source>
        <dbReference type="EMBL" id="QNB47358.1"/>
    </source>
</evidence>
<protein>
    <submittedName>
        <fullName evidence="2">DUF1540 domain-containing protein</fullName>
    </submittedName>
</protein>
<dbReference type="EMBL" id="CP045798">
    <property type="protein sequence ID" value="QNB47358.1"/>
    <property type="molecule type" value="Genomic_DNA"/>
</dbReference>
<dbReference type="Pfam" id="PF07561">
    <property type="entry name" value="DUF1540"/>
    <property type="match status" value="1"/>
</dbReference>
<gene>
    <name evidence="2" type="ORF">BR63_14305</name>
</gene>
<dbReference type="Proteomes" id="UP000515847">
    <property type="component" value="Chromosome"/>
</dbReference>
<sequence length="73" mass="8017">MEYNNAQVTGGEGKPPVVKCSVINCLYNKAQECHAKGIEVTTDHPWPTATTSVATACQTFRPQDETIWHPDTV</sequence>
<evidence type="ECO:0000313" key="3">
    <source>
        <dbReference type="Proteomes" id="UP000515847"/>
    </source>
</evidence>
<dbReference type="AlphaFoldDB" id="A0A7G6E5K4"/>